<gene>
    <name evidence="1" type="ORF">BJY27_005553</name>
</gene>
<protein>
    <submittedName>
        <fullName evidence="1">Uncharacterized protein</fullName>
    </submittedName>
</protein>
<organism evidence="1 2">
    <name type="scientific">Streptomyces rapamycinicus</name>
    <dbReference type="NCBI Taxonomy" id="1226757"/>
    <lineage>
        <taxon>Bacteria</taxon>
        <taxon>Bacillati</taxon>
        <taxon>Actinomycetota</taxon>
        <taxon>Actinomycetes</taxon>
        <taxon>Kitasatosporales</taxon>
        <taxon>Streptomycetaceae</taxon>
        <taxon>Streptomyces</taxon>
        <taxon>Streptomyces violaceusniger group</taxon>
    </lineage>
</organism>
<dbReference type="Proteomes" id="UP000530530">
    <property type="component" value="Unassembled WGS sequence"/>
</dbReference>
<proteinExistence type="predicted"/>
<sequence length="36" mass="3902">MTVRRRERLRSVSVCDGVHQRAVDAPLRPAAGSSAP</sequence>
<accession>A0ABR6LS78</accession>
<evidence type="ECO:0000313" key="1">
    <source>
        <dbReference type="EMBL" id="MBB4784592.1"/>
    </source>
</evidence>
<keyword evidence="2" id="KW-1185">Reference proteome</keyword>
<reference evidence="1 2" key="1">
    <citation type="submission" date="2020-08" db="EMBL/GenBank/DDBJ databases">
        <title>Sequencing the genomes of 1000 actinobacteria strains.</title>
        <authorList>
            <person name="Klenk H.-P."/>
        </authorList>
    </citation>
    <scope>NUCLEOTIDE SEQUENCE [LARGE SCALE GENOMIC DNA]</scope>
    <source>
        <strain evidence="1 2">DSM 41530</strain>
    </source>
</reference>
<evidence type="ECO:0000313" key="2">
    <source>
        <dbReference type="Proteomes" id="UP000530530"/>
    </source>
</evidence>
<dbReference type="EMBL" id="JACHNG010000001">
    <property type="protein sequence ID" value="MBB4784592.1"/>
    <property type="molecule type" value="Genomic_DNA"/>
</dbReference>
<comment type="caution">
    <text evidence="1">The sequence shown here is derived from an EMBL/GenBank/DDBJ whole genome shotgun (WGS) entry which is preliminary data.</text>
</comment>
<name>A0ABR6LS78_9ACTN</name>